<keyword evidence="8" id="KW-0808">Transferase</keyword>
<evidence type="ECO:0000256" key="2">
    <source>
        <dbReference type="ARBA" id="ARBA00022898"/>
    </source>
</evidence>
<dbReference type="InterPro" id="IPR015422">
    <property type="entry name" value="PyrdxlP-dep_Trfase_small"/>
</dbReference>
<feature type="domain" description="HTH gntR-type" evidence="7">
    <location>
        <begin position="10"/>
        <end position="78"/>
    </location>
</feature>
<dbReference type="Gene3D" id="3.40.640.10">
    <property type="entry name" value="Type I PLP-dependent aspartate aminotransferase-like (Major domain)"/>
    <property type="match status" value="1"/>
</dbReference>
<evidence type="ECO:0000313" key="9">
    <source>
        <dbReference type="Proteomes" id="UP000280819"/>
    </source>
</evidence>
<name>A0A3P1TDF8_9ACTN</name>
<keyword evidence="3" id="KW-0805">Transcription regulation</keyword>
<dbReference type="InterPro" id="IPR036390">
    <property type="entry name" value="WH_DNA-bd_sf"/>
</dbReference>
<dbReference type="SMART" id="SM00345">
    <property type="entry name" value="HTH_GNTR"/>
    <property type="match status" value="1"/>
</dbReference>
<dbReference type="GO" id="GO:0003700">
    <property type="term" value="F:DNA-binding transcription factor activity"/>
    <property type="evidence" value="ECO:0007669"/>
    <property type="project" value="InterPro"/>
</dbReference>
<evidence type="ECO:0000256" key="5">
    <source>
        <dbReference type="ARBA" id="ARBA00023163"/>
    </source>
</evidence>
<evidence type="ECO:0000256" key="1">
    <source>
        <dbReference type="ARBA" id="ARBA00005384"/>
    </source>
</evidence>
<dbReference type="InterPro" id="IPR000524">
    <property type="entry name" value="Tscrpt_reg_HTH_GntR"/>
</dbReference>
<dbReference type="Proteomes" id="UP000280819">
    <property type="component" value="Unassembled WGS sequence"/>
</dbReference>
<dbReference type="Gene3D" id="3.90.1150.10">
    <property type="entry name" value="Aspartate Aminotransferase, domain 1"/>
    <property type="match status" value="1"/>
</dbReference>
<evidence type="ECO:0000256" key="3">
    <source>
        <dbReference type="ARBA" id="ARBA00023015"/>
    </source>
</evidence>
<proteinExistence type="inferred from homology"/>
<feature type="compositionally biased region" description="Polar residues" evidence="6">
    <location>
        <begin position="66"/>
        <end position="76"/>
    </location>
</feature>
<dbReference type="InterPro" id="IPR015424">
    <property type="entry name" value="PyrdxlP-dep_Trfase"/>
</dbReference>
<dbReference type="InterPro" id="IPR004839">
    <property type="entry name" value="Aminotransferase_I/II_large"/>
</dbReference>
<evidence type="ECO:0000313" key="8">
    <source>
        <dbReference type="EMBL" id="RRD07434.1"/>
    </source>
</evidence>
<dbReference type="PROSITE" id="PS50949">
    <property type="entry name" value="HTH_GNTR"/>
    <property type="match status" value="1"/>
</dbReference>
<dbReference type="Pfam" id="PF00155">
    <property type="entry name" value="Aminotran_1_2"/>
    <property type="match status" value="1"/>
</dbReference>
<dbReference type="Pfam" id="PF00392">
    <property type="entry name" value="GntR"/>
    <property type="match status" value="1"/>
</dbReference>
<keyword evidence="4" id="KW-0238">DNA-binding</keyword>
<dbReference type="SUPFAM" id="SSF46785">
    <property type="entry name" value="Winged helix' DNA-binding domain"/>
    <property type="match status" value="1"/>
</dbReference>
<dbReference type="AlphaFoldDB" id="A0A3P1TDF8"/>
<dbReference type="OrthoDB" id="199743at2"/>
<protein>
    <submittedName>
        <fullName evidence="8">PLP-dependent aminotransferase family protein</fullName>
    </submittedName>
</protein>
<comment type="similarity">
    <text evidence="1">In the C-terminal section; belongs to the class-I pyridoxal-phosphate-dependent aminotransferase family.</text>
</comment>
<dbReference type="PANTHER" id="PTHR46577:SF1">
    <property type="entry name" value="HTH-TYPE TRANSCRIPTIONAL REGULATORY PROTEIN GABR"/>
    <property type="match status" value="1"/>
</dbReference>
<dbReference type="SUPFAM" id="SSF53383">
    <property type="entry name" value="PLP-dependent transferases"/>
    <property type="match status" value="1"/>
</dbReference>
<feature type="region of interest" description="Disordered" evidence="6">
    <location>
        <begin position="65"/>
        <end position="88"/>
    </location>
</feature>
<dbReference type="CDD" id="cd07377">
    <property type="entry name" value="WHTH_GntR"/>
    <property type="match status" value="1"/>
</dbReference>
<reference evidence="8 9" key="1">
    <citation type="submission" date="2018-11" db="EMBL/GenBank/DDBJ databases">
        <title>Genomes From Bacteria Associated with the Canine Oral Cavity: a Test Case for Automated Genome-Based Taxonomic Assignment.</title>
        <authorList>
            <person name="Coil D.A."/>
            <person name="Jospin G."/>
            <person name="Darling A.E."/>
            <person name="Wallis C."/>
            <person name="Davis I.J."/>
            <person name="Harris S."/>
            <person name="Eisen J.A."/>
            <person name="Holcombe L.J."/>
            <person name="O'Flynn C."/>
        </authorList>
    </citation>
    <scope>NUCLEOTIDE SEQUENCE [LARGE SCALE GENOMIC DNA]</scope>
    <source>
        <strain evidence="8 9">OH887_COT-365</strain>
    </source>
</reference>
<gene>
    <name evidence="8" type="ORF">EII34_02430</name>
</gene>
<keyword evidence="5" id="KW-0804">Transcription</keyword>
<dbReference type="Gene3D" id="1.10.10.10">
    <property type="entry name" value="Winged helix-like DNA-binding domain superfamily/Winged helix DNA-binding domain"/>
    <property type="match status" value="1"/>
</dbReference>
<dbReference type="EMBL" id="RQZG01000001">
    <property type="protein sequence ID" value="RRD07434.1"/>
    <property type="molecule type" value="Genomic_DNA"/>
</dbReference>
<dbReference type="InterPro" id="IPR036388">
    <property type="entry name" value="WH-like_DNA-bd_sf"/>
</dbReference>
<dbReference type="InterPro" id="IPR015421">
    <property type="entry name" value="PyrdxlP-dep_Trfase_major"/>
</dbReference>
<dbReference type="InterPro" id="IPR051446">
    <property type="entry name" value="HTH_trans_reg/aminotransferase"/>
</dbReference>
<dbReference type="PRINTS" id="PR00035">
    <property type="entry name" value="HTHGNTR"/>
</dbReference>
<dbReference type="GO" id="GO:0008483">
    <property type="term" value="F:transaminase activity"/>
    <property type="evidence" value="ECO:0007669"/>
    <property type="project" value="UniProtKB-KW"/>
</dbReference>
<dbReference type="GO" id="GO:0030170">
    <property type="term" value="F:pyridoxal phosphate binding"/>
    <property type="evidence" value="ECO:0007669"/>
    <property type="project" value="InterPro"/>
</dbReference>
<accession>A0A3P1TDF8</accession>
<keyword evidence="8" id="KW-0032">Aminotransferase</keyword>
<organism evidence="8 9">
    <name type="scientific">Arachnia propionica</name>
    <dbReference type="NCBI Taxonomy" id="1750"/>
    <lineage>
        <taxon>Bacteria</taxon>
        <taxon>Bacillati</taxon>
        <taxon>Actinomycetota</taxon>
        <taxon>Actinomycetes</taxon>
        <taxon>Propionibacteriales</taxon>
        <taxon>Propionibacteriaceae</taxon>
        <taxon>Arachnia</taxon>
    </lineage>
</organism>
<comment type="caution">
    <text evidence="8">The sequence shown here is derived from an EMBL/GenBank/DDBJ whole genome shotgun (WGS) entry which is preliminary data.</text>
</comment>
<evidence type="ECO:0000256" key="4">
    <source>
        <dbReference type="ARBA" id="ARBA00023125"/>
    </source>
</evidence>
<evidence type="ECO:0000256" key="6">
    <source>
        <dbReference type="SAM" id="MobiDB-lite"/>
    </source>
</evidence>
<dbReference type="PANTHER" id="PTHR46577">
    <property type="entry name" value="HTH-TYPE TRANSCRIPTIONAL REGULATORY PROTEIN GABR"/>
    <property type="match status" value="1"/>
</dbReference>
<dbReference type="GO" id="GO:0003677">
    <property type="term" value="F:DNA binding"/>
    <property type="evidence" value="ECO:0007669"/>
    <property type="project" value="UniProtKB-KW"/>
</dbReference>
<dbReference type="CDD" id="cd00609">
    <property type="entry name" value="AAT_like"/>
    <property type="match status" value="1"/>
</dbReference>
<sequence length="448" mass="47949">MLGPWTDAAPTLPAALAATIDDLVIRGFVPAGAMLPPQRELAAALGVSRGTVAAALDLLTARGHASSRQGSGTRVRSTGADGDRHDSGRLFSFTDASGDVIDLSTGALPASRVARRVLADGWGDLDPYLDTDGYFPAGIPMLRQAIAHHLSSSGIATAPDEILVTNGAQHATHLAIRGLLSPGDLVLCEDPTYRGALEAMSTHQVRVEGIPVDDCGIEVEMVTRALRRRPHALHCQTSIHNPTGVTLSRSRRRELAEAVTTASLPVIEDCCSWDLTLAPTPARTLAGLVDPRLHVSCWTLSKLFWGGLRIGWIRATPEHIRTFTELRKSGDLATSVTDQLLAVRMLEHAEAAREERRGLLNEQLRLTGQILHSHVPQWNWTTIAGGSGLWVDTGSDALALTERAGRAGVKLAPGPAFSPHEGHRQRLRLPIGLDPDRLELAVASLLTP</sequence>
<keyword evidence="2" id="KW-0663">Pyridoxal phosphate</keyword>
<evidence type="ECO:0000259" key="7">
    <source>
        <dbReference type="PROSITE" id="PS50949"/>
    </source>
</evidence>